<evidence type="ECO:0000256" key="4">
    <source>
        <dbReference type="ARBA" id="ARBA00022759"/>
    </source>
</evidence>
<dbReference type="InterPro" id="IPR035093">
    <property type="entry name" value="RelE/ParE_toxin_dom_sf"/>
</dbReference>
<protein>
    <recommendedName>
        <fullName evidence="6">Putative mRNA interferase YoeB</fullName>
    </recommendedName>
</protein>
<proteinExistence type="inferred from homology"/>
<evidence type="ECO:0000256" key="1">
    <source>
        <dbReference type="ARBA" id="ARBA00008172"/>
    </source>
</evidence>
<dbReference type="GO" id="GO:0006401">
    <property type="term" value="P:RNA catabolic process"/>
    <property type="evidence" value="ECO:0007669"/>
    <property type="project" value="InterPro"/>
</dbReference>
<dbReference type="Gene3D" id="3.30.2310.20">
    <property type="entry name" value="RelE-like"/>
    <property type="match status" value="1"/>
</dbReference>
<comment type="caution">
    <text evidence="7">The sequence shown here is derived from an EMBL/GenBank/DDBJ whole genome shotgun (WGS) entry which is preliminary data.</text>
</comment>
<dbReference type="EMBL" id="JSZA02000208">
    <property type="protein sequence ID" value="TGO02148.1"/>
    <property type="molecule type" value="Genomic_DNA"/>
</dbReference>
<dbReference type="SUPFAM" id="SSF143011">
    <property type="entry name" value="RelE-like"/>
    <property type="match status" value="1"/>
</dbReference>
<dbReference type="GO" id="GO:0004519">
    <property type="term" value="F:endonuclease activity"/>
    <property type="evidence" value="ECO:0007669"/>
    <property type="project" value="UniProtKB-KW"/>
</dbReference>
<name>A0A4E0QM53_9GAMM</name>
<dbReference type="PANTHER" id="PTHR38039">
    <property type="entry name" value="TOXIN YOEB"/>
    <property type="match status" value="1"/>
</dbReference>
<reference evidence="7 8" key="1">
    <citation type="journal article" date="2016" name="Front. Microbiol.">
        <title>Single-Cell (Meta-)Genomics of a Dimorphic Candidatus Thiomargarita nelsonii Reveals Genomic Plasticity.</title>
        <authorList>
            <person name="Flood B.E."/>
            <person name="Fliss P."/>
            <person name="Jones D.S."/>
            <person name="Dick G.J."/>
            <person name="Jain S."/>
            <person name="Kaster A.K."/>
            <person name="Winkel M."/>
            <person name="Mussmann M."/>
            <person name="Bailey J."/>
        </authorList>
    </citation>
    <scope>NUCLEOTIDE SEQUENCE [LARGE SCALE GENOMIC DNA]</scope>
    <source>
        <strain evidence="7">Hydrate Ridge</strain>
    </source>
</reference>
<accession>A0A4E0QM53</accession>
<dbReference type="AlphaFoldDB" id="A0A4E0QM53"/>
<keyword evidence="8" id="KW-1185">Reference proteome</keyword>
<dbReference type="GO" id="GO:0045892">
    <property type="term" value="P:negative regulation of DNA-templated transcription"/>
    <property type="evidence" value="ECO:0007669"/>
    <property type="project" value="TreeGrafter"/>
</dbReference>
<comment type="similarity">
    <text evidence="1">Belongs to the YoeB family.</text>
</comment>
<dbReference type="Pfam" id="PF06769">
    <property type="entry name" value="YoeB_toxin"/>
    <property type="match status" value="1"/>
</dbReference>
<evidence type="ECO:0000256" key="3">
    <source>
        <dbReference type="ARBA" id="ARBA00022722"/>
    </source>
</evidence>
<dbReference type="NCBIfam" id="TIGR02116">
    <property type="entry name" value="toxin_Txe_YoeB"/>
    <property type="match status" value="1"/>
</dbReference>
<organism evidence="7 8">
    <name type="scientific">Candidatus Thiomargarita nelsonii</name>
    <dbReference type="NCBI Taxonomy" id="1003181"/>
    <lineage>
        <taxon>Bacteria</taxon>
        <taxon>Pseudomonadati</taxon>
        <taxon>Pseudomonadota</taxon>
        <taxon>Gammaproteobacteria</taxon>
        <taxon>Thiotrichales</taxon>
        <taxon>Thiotrichaceae</taxon>
        <taxon>Thiomargarita</taxon>
    </lineage>
</organism>
<keyword evidence="4" id="KW-0255">Endonuclease</keyword>
<evidence type="ECO:0000313" key="8">
    <source>
        <dbReference type="Proteomes" id="UP000030428"/>
    </source>
</evidence>
<evidence type="ECO:0000256" key="6">
    <source>
        <dbReference type="ARBA" id="ARBA00030388"/>
    </source>
</evidence>
<keyword evidence="2" id="KW-1277">Toxin-antitoxin system</keyword>
<dbReference type="PANTHER" id="PTHR38039:SF1">
    <property type="entry name" value="TOXIN YOEB"/>
    <property type="match status" value="1"/>
</dbReference>
<dbReference type="InterPro" id="IPR009614">
    <property type="entry name" value="YoeB_toxin"/>
</dbReference>
<sequence length="86" mass="10260">MKRIAFLPNSFKDFKCWATEDKHIYQKIVAILGEMEREPLKGVGEPESLKHELKGLWSRRITDEHRLVYKVDKEEIVIVSCRFHYV</sequence>
<keyword evidence="5" id="KW-0378">Hydrolase</keyword>
<gene>
    <name evidence="7" type="ORF">PN36_29685</name>
</gene>
<keyword evidence="3" id="KW-0540">Nuclease</keyword>
<evidence type="ECO:0000256" key="2">
    <source>
        <dbReference type="ARBA" id="ARBA00022649"/>
    </source>
</evidence>
<evidence type="ECO:0000256" key="5">
    <source>
        <dbReference type="ARBA" id="ARBA00022801"/>
    </source>
</evidence>
<evidence type="ECO:0000313" key="7">
    <source>
        <dbReference type="EMBL" id="TGO02148.1"/>
    </source>
</evidence>
<dbReference type="GO" id="GO:0016787">
    <property type="term" value="F:hydrolase activity"/>
    <property type="evidence" value="ECO:0007669"/>
    <property type="project" value="UniProtKB-KW"/>
</dbReference>
<dbReference type="Proteomes" id="UP000030428">
    <property type="component" value="Unassembled WGS sequence"/>
</dbReference>